<evidence type="ECO:0000313" key="8">
    <source>
        <dbReference type="Proteomes" id="UP000054270"/>
    </source>
</evidence>
<dbReference type="OrthoDB" id="5979581at2759"/>
<dbReference type="AlphaFoldDB" id="A0A0D2M0Z3"/>
<dbReference type="GO" id="GO:0043484">
    <property type="term" value="P:regulation of RNA splicing"/>
    <property type="evidence" value="ECO:0007669"/>
    <property type="project" value="TreeGrafter"/>
</dbReference>
<dbReference type="GO" id="GO:0005634">
    <property type="term" value="C:nucleus"/>
    <property type="evidence" value="ECO:0007669"/>
    <property type="project" value="TreeGrafter"/>
</dbReference>
<evidence type="ECO:0000256" key="2">
    <source>
        <dbReference type="ARBA" id="ARBA00022679"/>
    </source>
</evidence>
<dbReference type="OMA" id="PCTIERT"/>
<evidence type="ECO:0000256" key="5">
    <source>
        <dbReference type="ARBA" id="ARBA00022840"/>
    </source>
</evidence>
<evidence type="ECO:0000256" key="4">
    <source>
        <dbReference type="ARBA" id="ARBA00022777"/>
    </source>
</evidence>
<feature type="domain" description="Protein kinase" evidence="6">
    <location>
        <begin position="33"/>
        <end position="363"/>
    </location>
</feature>
<keyword evidence="5" id="KW-0067">ATP-binding</keyword>
<protein>
    <recommendedName>
        <fullName evidence="6">Protein kinase domain-containing protein</fullName>
    </recommendedName>
</protein>
<dbReference type="SMART" id="SM00220">
    <property type="entry name" value="S_TKc"/>
    <property type="match status" value="1"/>
</dbReference>
<dbReference type="PROSITE" id="PS50011">
    <property type="entry name" value="PROTEIN_KINASE_DOM"/>
    <property type="match status" value="1"/>
</dbReference>
<gene>
    <name evidence="7" type="ORF">HYPSUDRAFT_57970</name>
</gene>
<keyword evidence="1" id="KW-0723">Serine/threonine-protein kinase</keyword>
<proteinExistence type="predicted"/>
<dbReference type="Gene3D" id="3.30.200.20">
    <property type="entry name" value="Phosphorylase Kinase, domain 1"/>
    <property type="match status" value="1"/>
</dbReference>
<dbReference type="SUPFAM" id="SSF56112">
    <property type="entry name" value="Protein kinase-like (PK-like)"/>
    <property type="match status" value="1"/>
</dbReference>
<evidence type="ECO:0000256" key="3">
    <source>
        <dbReference type="ARBA" id="ARBA00022741"/>
    </source>
</evidence>
<dbReference type="Proteomes" id="UP000054270">
    <property type="component" value="Unassembled WGS sequence"/>
</dbReference>
<dbReference type="Pfam" id="PF00069">
    <property type="entry name" value="Pkinase"/>
    <property type="match status" value="1"/>
</dbReference>
<evidence type="ECO:0000313" key="7">
    <source>
        <dbReference type="EMBL" id="KJA16873.1"/>
    </source>
</evidence>
<reference evidence="8" key="1">
    <citation type="submission" date="2014-04" db="EMBL/GenBank/DDBJ databases">
        <title>Evolutionary Origins and Diversification of the Mycorrhizal Mutualists.</title>
        <authorList>
            <consortium name="DOE Joint Genome Institute"/>
            <consortium name="Mycorrhizal Genomics Consortium"/>
            <person name="Kohler A."/>
            <person name="Kuo A."/>
            <person name="Nagy L.G."/>
            <person name="Floudas D."/>
            <person name="Copeland A."/>
            <person name="Barry K.W."/>
            <person name="Cichocki N."/>
            <person name="Veneault-Fourrey C."/>
            <person name="LaButti K."/>
            <person name="Lindquist E.A."/>
            <person name="Lipzen A."/>
            <person name="Lundell T."/>
            <person name="Morin E."/>
            <person name="Murat C."/>
            <person name="Riley R."/>
            <person name="Ohm R."/>
            <person name="Sun H."/>
            <person name="Tunlid A."/>
            <person name="Henrissat B."/>
            <person name="Grigoriev I.V."/>
            <person name="Hibbett D.S."/>
            <person name="Martin F."/>
        </authorList>
    </citation>
    <scope>NUCLEOTIDE SEQUENCE [LARGE SCALE GENOMIC DNA]</scope>
    <source>
        <strain evidence="8">FD-334 SS-4</strain>
    </source>
</reference>
<dbReference type="GO" id="GO:0005524">
    <property type="term" value="F:ATP binding"/>
    <property type="evidence" value="ECO:0007669"/>
    <property type="project" value="UniProtKB-KW"/>
</dbReference>
<keyword evidence="4" id="KW-0418">Kinase</keyword>
<keyword evidence="3" id="KW-0547">Nucleotide-binding</keyword>
<accession>A0A0D2M0Z3</accession>
<organism evidence="7 8">
    <name type="scientific">Hypholoma sublateritium (strain FD-334 SS-4)</name>
    <dbReference type="NCBI Taxonomy" id="945553"/>
    <lineage>
        <taxon>Eukaryota</taxon>
        <taxon>Fungi</taxon>
        <taxon>Dikarya</taxon>
        <taxon>Basidiomycota</taxon>
        <taxon>Agaricomycotina</taxon>
        <taxon>Agaricomycetes</taxon>
        <taxon>Agaricomycetidae</taxon>
        <taxon>Agaricales</taxon>
        <taxon>Agaricineae</taxon>
        <taxon>Strophariaceae</taxon>
        <taxon>Hypholoma</taxon>
    </lineage>
</organism>
<dbReference type="GO" id="GO:0004674">
    <property type="term" value="F:protein serine/threonine kinase activity"/>
    <property type="evidence" value="ECO:0007669"/>
    <property type="project" value="UniProtKB-KW"/>
</dbReference>
<evidence type="ECO:0000259" key="6">
    <source>
        <dbReference type="PROSITE" id="PS50011"/>
    </source>
</evidence>
<name>A0A0D2M0Z3_HYPSF</name>
<dbReference type="PANTHER" id="PTHR45646:SF11">
    <property type="entry name" value="SERINE_THREONINE-PROTEIN KINASE DOA"/>
    <property type="match status" value="1"/>
</dbReference>
<dbReference type="InterPro" id="IPR011009">
    <property type="entry name" value="Kinase-like_dom_sf"/>
</dbReference>
<dbReference type="InterPro" id="IPR051175">
    <property type="entry name" value="CLK_kinases"/>
</dbReference>
<sequence length="375" mass="41646">MSQFPEEPLNAPASEGFGYFPAFPGLKLDQNRYEVVRKLGFGPRSSVWLVTDADRYIALKILTVHATQQQSQELQILQTIQRKNLDDLPSIQCHFTTNSAHGTHLCIGLAVLGASVEDLRLTSPTKTLPAHVVQKAIGSVMNALLSLHSLSIIHGAVTADNIRFFAGQSKEDLDRPLAQLPPCTIERTTVDGVEYPIVSSHQIPHGYTWNEQKNVLAQSSVYLSNVGHAQMVNNGEAKWSGVDESLRPPEVIIETSFDTKVDLWMIGCATYQLLTGEPLVPQDKTEDEGDQLAWVQAMVKDRFKRRFVEEIPEDTLESRFAASSIPNMTADQTREAIRFIERCLALDPADRPTISELKNDPWLRPGYACSCGFCG</sequence>
<dbReference type="EMBL" id="KN817613">
    <property type="protein sequence ID" value="KJA16873.1"/>
    <property type="molecule type" value="Genomic_DNA"/>
</dbReference>
<keyword evidence="2" id="KW-0808">Transferase</keyword>
<keyword evidence="8" id="KW-1185">Reference proteome</keyword>
<dbReference type="PANTHER" id="PTHR45646">
    <property type="entry name" value="SERINE/THREONINE-PROTEIN KINASE DOA-RELATED"/>
    <property type="match status" value="1"/>
</dbReference>
<dbReference type="STRING" id="945553.A0A0D2M0Z3"/>
<dbReference type="InterPro" id="IPR000719">
    <property type="entry name" value="Prot_kinase_dom"/>
</dbReference>
<dbReference type="Gene3D" id="1.10.510.10">
    <property type="entry name" value="Transferase(Phosphotransferase) domain 1"/>
    <property type="match status" value="1"/>
</dbReference>
<evidence type="ECO:0000256" key="1">
    <source>
        <dbReference type="ARBA" id="ARBA00022527"/>
    </source>
</evidence>